<comment type="caution">
    <text evidence="3">The sequence shown here is derived from an EMBL/GenBank/DDBJ whole genome shotgun (WGS) entry which is preliminary data.</text>
</comment>
<dbReference type="InterPro" id="IPR049012">
    <property type="entry name" value="Mutator_transp_dom"/>
</dbReference>
<evidence type="ECO:0000259" key="2">
    <source>
        <dbReference type="Pfam" id="PF20700"/>
    </source>
</evidence>
<feature type="domain" description="Mutator-like transposase" evidence="2">
    <location>
        <begin position="148"/>
        <end position="283"/>
    </location>
</feature>
<name>A0AAV3YFY8_9GAST</name>
<evidence type="ECO:0000256" key="1">
    <source>
        <dbReference type="SAM" id="Coils"/>
    </source>
</evidence>
<proteinExistence type="predicted"/>
<organism evidence="3 4">
    <name type="scientific">Plakobranchus ocellatus</name>
    <dbReference type="NCBI Taxonomy" id="259542"/>
    <lineage>
        <taxon>Eukaryota</taxon>
        <taxon>Metazoa</taxon>
        <taxon>Spiralia</taxon>
        <taxon>Lophotrochozoa</taxon>
        <taxon>Mollusca</taxon>
        <taxon>Gastropoda</taxon>
        <taxon>Heterobranchia</taxon>
        <taxon>Euthyneura</taxon>
        <taxon>Panpulmonata</taxon>
        <taxon>Sacoglossa</taxon>
        <taxon>Placobranchoidea</taxon>
        <taxon>Plakobranchidae</taxon>
        <taxon>Plakobranchus</taxon>
    </lineage>
</organism>
<evidence type="ECO:0000313" key="4">
    <source>
        <dbReference type="Proteomes" id="UP000735302"/>
    </source>
</evidence>
<reference evidence="3 4" key="1">
    <citation type="journal article" date="2021" name="Elife">
        <title>Chloroplast acquisition without the gene transfer in kleptoplastic sea slugs, Plakobranchus ocellatus.</title>
        <authorList>
            <person name="Maeda T."/>
            <person name="Takahashi S."/>
            <person name="Yoshida T."/>
            <person name="Shimamura S."/>
            <person name="Takaki Y."/>
            <person name="Nagai Y."/>
            <person name="Toyoda A."/>
            <person name="Suzuki Y."/>
            <person name="Arimoto A."/>
            <person name="Ishii H."/>
            <person name="Satoh N."/>
            <person name="Nishiyama T."/>
            <person name="Hasebe M."/>
            <person name="Maruyama T."/>
            <person name="Minagawa J."/>
            <person name="Obokata J."/>
            <person name="Shigenobu S."/>
        </authorList>
    </citation>
    <scope>NUCLEOTIDE SEQUENCE [LARGE SCALE GENOMIC DNA]</scope>
</reference>
<gene>
    <name evidence="3" type="ORF">PoB_000746900</name>
</gene>
<feature type="coiled-coil region" evidence="1">
    <location>
        <begin position="19"/>
        <end position="115"/>
    </location>
</feature>
<accession>A0AAV3YFY8</accession>
<keyword evidence="1" id="KW-0175">Coiled coil</keyword>
<sequence>MNSHLQCSFICKGGMEDVMVECRRKKEQEEAERNKSMKEAQLMLEKMELEKKKREEEEKKRIAEIEAEEKRARRRSREIAESMMEKRSSEIFSTLQRKRIAMEKLAEESQAEEETKWKEQGEPQRTILELPQLDTLLRDLRCFNDEGLELRTSACYGMAVEMETFCGTCHSTMLSQFSSSKNITSPSRPKPLVVNEATMMSGMGPYCLNNFCESLEMPSLHQKTFNSLQKGSTVRITDSLEDFFQSCFDCLKGTYQAIQHDDNDDDVIDISVSFDGSWLTRGHKSLI</sequence>
<dbReference type="EMBL" id="BLXT01000876">
    <property type="protein sequence ID" value="GFN80963.1"/>
    <property type="molecule type" value="Genomic_DNA"/>
</dbReference>
<evidence type="ECO:0000313" key="3">
    <source>
        <dbReference type="EMBL" id="GFN80963.1"/>
    </source>
</evidence>
<keyword evidence="4" id="KW-1185">Reference proteome</keyword>
<dbReference type="Proteomes" id="UP000735302">
    <property type="component" value="Unassembled WGS sequence"/>
</dbReference>
<dbReference type="Pfam" id="PF20700">
    <property type="entry name" value="Mutator"/>
    <property type="match status" value="1"/>
</dbReference>
<protein>
    <recommendedName>
        <fullName evidence="2">Mutator-like transposase domain-containing protein</fullName>
    </recommendedName>
</protein>
<dbReference type="AlphaFoldDB" id="A0AAV3YFY8"/>